<dbReference type="Gene3D" id="1.10.10.10">
    <property type="entry name" value="Winged helix-like DNA-binding domain superfamily/Winged helix DNA-binding domain"/>
    <property type="match status" value="1"/>
</dbReference>
<dbReference type="AlphaFoldDB" id="A0ABD2WLY5"/>
<dbReference type="EMBL" id="JBJJXI010000094">
    <property type="protein sequence ID" value="KAL3394060.1"/>
    <property type="molecule type" value="Genomic_DNA"/>
</dbReference>
<evidence type="ECO:0000256" key="4">
    <source>
        <dbReference type="ARBA" id="ARBA00023163"/>
    </source>
</evidence>
<comment type="subcellular location">
    <subcellularLocation>
        <location evidence="5">Nucleus</location>
    </subcellularLocation>
</comment>
<keyword evidence="4 5" id="KW-0804">Transcription</keyword>
<keyword evidence="5" id="KW-0539">Nucleus</keyword>
<dbReference type="InterPro" id="IPR032198">
    <property type="entry name" value="E2F_CC-MB"/>
</dbReference>
<dbReference type="SUPFAM" id="SSF46785">
    <property type="entry name" value="Winged helix' DNA-binding domain"/>
    <property type="match status" value="1"/>
</dbReference>
<reference evidence="8 9" key="1">
    <citation type="journal article" date="2024" name="bioRxiv">
        <title>A reference genome for Trichogramma kaykai: A tiny desert-dwelling parasitoid wasp with competing sex-ratio distorters.</title>
        <authorList>
            <person name="Culotta J."/>
            <person name="Lindsey A.R."/>
        </authorList>
    </citation>
    <scope>NUCLEOTIDE SEQUENCE [LARGE SCALE GENOMIC DNA]</scope>
    <source>
        <strain evidence="8 9">KSX58</strain>
    </source>
</reference>
<protein>
    <recommendedName>
        <fullName evidence="7">E2F/DP family winged-helix DNA-binding domain-containing protein</fullName>
    </recommendedName>
</protein>
<proteinExistence type="inferred from homology"/>
<organism evidence="8 9">
    <name type="scientific">Trichogramma kaykai</name>
    <dbReference type="NCBI Taxonomy" id="54128"/>
    <lineage>
        <taxon>Eukaryota</taxon>
        <taxon>Metazoa</taxon>
        <taxon>Ecdysozoa</taxon>
        <taxon>Arthropoda</taxon>
        <taxon>Hexapoda</taxon>
        <taxon>Insecta</taxon>
        <taxon>Pterygota</taxon>
        <taxon>Neoptera</taxon>
        <taxon>Endopterygota</taxon>
        <taxon>Hymenoptera</taxon>
        <taxon>Apocrita</taxon>
        <taxon>Proctotrupomorpha</taxon>
        <taxon>Chalcidoidea</taxon>
        <taxon>Trichogrammatidae</taxon>
        <taxon>Trichogramma</taxon>
    </lineage>
</organism>
<dbReference type="InterPro" id="IPR037241">
    <property type="entry name" value="E2F-DP_heterodim"/>
</dbReference>
<accession>A0ABD2WLY5</accession>
<dbReference type="Pfam" id="PF16421">
    <property type="entry name" value="E2F_CC-MB"/>
    <property type="match status" value="1"/>
</dbReference>
<feature type="domain" description="E2F/DP family winged-helix DNA-binding" evidence="7">
    <location>
        <begin position="8"/>
        <end position="74"/>
    </location>
</feature>
<dbReference type="PANTHER" id="PTHR12081">
    <property type="entry name" value="TRANSCRIPTION FACTOR E2F"/>
    <property type="match status" value="1"/>
</dbReference>
<dbReference type="SMART" id="SM01372">
    <property type="entry name" value="E2F_TDP"/>
    <property type="match status" value="1"/>
</dbReference>
<comment type="caution">
    <text evidence="8">The sequence shown here is derived from an EMBL/GenBank/DDBJ whole genome shotgun (WGS) entry which is preliminary data.</text>
</comment>
<dbReference type="PANTHER" id="PTHR12081:SF18">
    <property type="entry name" value="TRANSCRIPTION FACTOR E2F2-RELATED"/>
    <property type="match status" value="1"/>
</dbReference>
<dbReference type="InterPro" id="IPR036388">
    <property type="entry name" value="WH-like_DNA-bd_sf"/>
</dbReference>
<keyword evidence="2 5" id="KW-0805">Transcription regulation</keyword>
<dbReference type="InterPro" id="IPR036390">
    <property type="entry name" value="WH_DNA-bd_sf"/>
</dbReference>
<dbReference type="Gene3D" id="6.10.250.540">
    <property type="match status" value="1"/>
</dbReference>
<evidence type="ECO:0000256" key="3">
    <source>
        <dbReference type="ARBA" id="ARBA00023125"/>
    </source>
</evidence>
<dbReference type="CDD" id="cd14660">
    <property type="entry name" value="E2F_DD"/>
    <property type="match status" value="1"/>
</dbReference>
<dbReference type="GO" id="GO:0003677">
    <property type="term" value="F:DNA binding"/>
    <property type="evidence" value="ECO:0007669"/>
    <property type="project" value="UniProtKB-KW"/>
</dbReference>
<dbReference type="SUPFAM" id="SSF144074">
    <property type="entry name" value="E2F-DP heterodimerization region"/>
    <property type="match status" value="1"/>
</dbReference>
<dbReference type="InterPro" id="IPR015633">
    <property type="entry name" value="E2F"/>
</dbReference>
<dbReference type="Pfam" id="PF02319">
    <property type="entry name" value="WHD_E2F_TDP"/>
    <property type="match status" value="1"/>
</dbReference>
<dbReference type="Proteomes" id="UP001627154">
    <property type="component" value="Unassembled WGS sequence"/>
</dbReference>
<evidence type="ECO:0000256" key="5">
    <source>
        <dbReference type="RuleBase" id="RU003796"/>
    </source>
</evidence>
<keyword evidence="9" id="KW-1185">Reference proteome</keyword>
<evidence type="ECO:0000256" key="1">
    <source>
        <dbReference type="ARBA" id="ARBA00010940"/>
    </source>
</evidence>
<comment type="similarity">
    <text evidence="1 5">Belongs to the E2F/DP family.</text>
</comment>
<gene>
    <name evidence="8" type="ORF">TKK_011723</name>
</gene>
<sequence>MAENQQSRYEKSLGLLTTRFVGLLQKAKDGVLDLKVAADLLEVRQKRRIYDITNVLEGIGLIEKKSKNSIQWKGAGPGCNSQEVGEKLSGLKEEIKKLEEHEEMIDTHTQWVKQSLKNVQNDSQNRRYLYMQYEDLKETFENKLIMVVQAPTDTKLEVPDISQVSEEINNEDFSCDMHLKSNTGEISVYIIQPKLAESYDKNCMKVRIEPETKKIKLDKENEDKKVDIKPKKKGRPPKNANKTEMQVSDDEDEEDQDMLEAKIVLRDIDLTGYTLPNLDFIDELYSGVCGPIVRLSPPPEERDYQFNLSDSEGLCDLFDITAN</sequence>
<dbReference type="GO" id="GO:0005634">
    <property type="term" value="C:nucleus"/>
    <property type="evidence" value="ECO:0007669"/>
    <property type="project" value="UniProtKB-SubCell"/>
</dbReference>
<keyword evidence="3 5" id="KW-0238">DNA-binding</keyword>
<dbReference type="InterPro" id="IPR003316">
    <property type="entry name" value="E2F_WHTH_DNA-bd_dom"/>
</dbReference>
<evidence type="ECO:0000313" key="8">
    <source>
        <dbReference type="EMBL" id="KAL3394060.1"/>
    </source>
</evidence>
<evidence type="ECO:0000259" key="7">
    <source>
        <dbReference type="SMART" id="SM01372"/>
    </source>
</evidence>
<name>A0ABD2WLY5_9HYME</name>
<evidence type="ECO:0000313" key="9">
    <source>
        <dbReference type="Proteomes" id="UP001627154"/>
    </source>
</evidence>
<feature type="compositionally biased region" description="Basic and acidic residues" evidence="6">
    <location>
        <begin position="219"/>
        <end position="229"/>
    </location>
</feature>
<feature type="region of interest" description="Disordered" evidence="6">
    <location>
        <begin position="219"/>
        <end position="255"/>
    </location>
</feature>
<evidence type="ECO:0000256" key="6">
    <source>
        <dbReference type="SAM" id="MobiDB-lite"/>
    </source>
</evidence>
<evidence type="ECO:0000256" key="2">
    <source>
        <dbReference type="ARBA" id="ARBA00023015"/>
    </source>
</evidence>
<dbReference type="FunFam" id="1.10.10.10:FF:000008">
    <property type="entry name" value="E2F transcription factor 1"/>
    <property type="match status" value="1"/>
</dbReference>